<reference evidence="1" key="1">
    <citation type="journal article" date="2014" name="Int. J. Syst. Evol. Microbiol.">
        <title>Complete genome sequence of Corynebacterium casei LMG S-19264T (=DSM 44701T), isolated from a smear-ripened cheese.</title>
        <authorList>
            <consortium name="US DOE Joint Genome Institute (JGI-PGF)"/>
            <person name="Walter F."/>
            <person name="Albersmeier A."/>
            <person name="Kalinowski J."/>
            <person name="Ruckert C."/>
        </authorList>
    </citation>
    <scope>NUCLEOTIDE SEQUENCE</scope>
    <source>
        <strain evidence="1">CCM 8433</strain>
    </source>
</reference>
<gene>
    <name evidence="1" type="ORF">GCM10011482_23080</name>
</gene>
<sequence>MEEKLKDYIQTINQNQILASDVLKARPLSGGTASNVWLLSDSSQRQYVLKQNSQVNEEVTYLEVYKKSRYLPKVIFFDQRQQFYVYEYLPGIIQPFIADKQTMLLELATDLWSHAVLVPPSKWGWTISPTSSWTAFLLAEIADAKETNSSILPTDSDGFVFQLAQKQKGPAQAYLLHGDCGIHNLLQIDQQVVSVIDPEPLYGTRLFELVATFCSSPEQLTENTLKPAVELLIGTYDRQTVIEEVLIGLYLRIYRCYWHHPTDLSDYLIAWAAWFEKYQSSQKEKTFGMSHK</sequence>
<comment type="caution">
    <text evidence="1">The sequence shown here is derived from an EMBL/GenBank/DDBJ whole genome shotgun (WGS) entry which is preliminary data.</text>
</comment>
<reference evidence="1" key="2">
    <citation type="submission" date="2020-09" db="EMBL/GenBank/DDBJ databases">
        <authorList>
            <person name="Sun Q."/>
            <person name="Sedlacek I."/>
        </authorList>
    </citation>
    <scope>NUCLEOTIDE SEQUENCE</scope>
    <source>
        <strain evidence="1">CCM 8433</strain>
    </source>
</reference>
<organism evidence="1 2">
    <name type="scientific">Enterococcus alcedinis</name>
    <dbReference type="NCBI Taxonomy" id="1274384"/>
    <lineage>
        <taxon>Bacteria</taxon>
        <taxon>Bacillati</taxon>
        <taxon>Bacillota</taxon>
        <taxon>Bacilli</taxon>
        <taxon>Lactobacillales</taxon>
        <taxon>Enterococcaceae</taxon>
        <taxon>Enterococcus</taxon>
    </lineage>
</organism>
<protein>
    <submittedName>
        <fullName evidence="1">Aminoglycoside phosphotransferase</fullName>
    </submittedName>
</protein>
<evidence type="ECO:0000313" key="1">
    <source>
        <dbReference type="EMBL" id="GGI66654.1"/>
    </source>
</evidence>
<dbReference type="InterPro" id="IPR011009">
    <property type="entry name" value="Kinase-like_dom_sf"/>
</dbReference>
<dbReference type="EMBL" id="BMDT01000014">
    <property type="protein sequence ID" value="GGI66654.1"/>
    <property type="molecule type" value="Genomic_DNA"/>
</dbReference>
<dbReference type="RefSeq" id="WP_188368476.1">
    <property type="nucleotide sequence ID" value="NZ_BMDT01000014.1"/>
</dbReference>
<dbReference type="SUPFAM" id="SSF56112">
    <property type="entry name" value="Protein kinase-like (PK-like)"/>
    <property type="match status" value="1"/>
</dbReference>
<dbReference type="AlphaFoldDB" id="A0A917JH16"/>
<proteinExistence type="predicted"/>
<keyword evidence="2" id="KW-1185">Reference proteome</keyword>
<dbReference type="Gene3D" id="3.90.1200.10">
    <property type="match status" value="1"/>
</dbReference>
<name>A0A917JH16_9ENTE</name>
<dbReference type="Proteomes" id="UP000622610">
    <property type="component" value="Unassembled WGS sequence"/>
</dbReference>
<evidence type="ECO:0000313" key="2">
    <source>
        <dbReference type="Proteomes" id="UP000622610"/>
    </source>
</evidence>
<accession>A0A917JH16</accession>